<protein>
    <submittedName>
        <fullName evidence="1">CoA transferase</fullName>
    </submittedName>
</protein>
<dbReference type="InterPro" id="IPR050509">
    <property type="entry name" value="CoA-transferase_III"/>
</dbReference>
<reference evidence="1 2" key="1">
    <citation type="submission" date="2024-02" db="EMBL/GenBank/DDBJ databases">
        <title>Genome sequence of Aquincola sp. MAHUQ-54.</title>
        <authorList>
            <person name="Huq M.A."/>
        </authorList>
    </citation>
    <scope>NUCLEOTIDE SEQUENCE [LARGE SCALE GENOMIC DNA]</scope>
    <source>
        <strain evidence="1 2">MAHUQ-54</strain>
    </source>
</reference>
<keyword evidence="1" id="KW-0808">Transferase</keyword>
<dbReference type="PANTHER" id="PTHR48228">
    <property type="entry name" value="SUCCINYL-COA--D-CITRAMALATE COA-TRANSFERASE"/>
    <property type="match status" value="1"/>
</dbReference>
<accession>A0AAW9QNF8</accession>
<dbReference type="Proteomes" id="UP001336250">
    <property type="component" value="Unassembled WGS sequence"/>
</dbReference>
<dbReference type="Pfam" id="PF02515">
    <property type="entry name" value="CoA_transf_3"/>
    <property type="match status" value="1"/>
</dbReference>
<gene>
    <name evidence="1" type="ORF">V4F39_21645</name>
</gene>
<sequence length="475" mass="49709">MADAAPALLPGAALAALWHAAGLPAEALPCAALPGSEPVLPSSFAVATAAQASLGAAGLAAAELWHLRRGGGERQRIEVDRRHAALDSCAYFLVDGRQPELWDPLSGLYPCGPAGESGWVRIHANFAHHRDGALRLLGLPAGPAVERAEVLVALREWDAEGFEAAAAEAGLVVAAARSFEQWDAHLQGQAVAAQPLLRIERIAGAPPADPRRWPALPEGARPLHGLRVLDLTRILAGPVASRTLAAYGADVLLVNAPHLPNIAAIADTSRGKRSAHADLRTEAGREAVRALVEASHVFVQGYRPGALEALGFGPQALAQMRPGIVAVSLSAYGAEGPWAGRRGFDSLVQTATGFNLAEALAAGEHRPRALPMQILDYAAGYLLAFGTQAALWRQQQEGGSWHVQLSLAGVGRWLRGLGRVAGGLAAAAPPFEPYLQQEASGFGELTVLRHPVAFSATPAGWDRPAMPPGTHSPSW</sequence>
<organism evidence="1 2">
    <name type="scientific">Aquincola agrisoli</name>
    <dbReference type="NCBI Taxonomy" id="3119538"/>
    <lineage>
        <taxon>Bacteria</taxon>
        <taxon>Pseudomonadati</taxon>
        <taxon>Pseudomonadota</taxon>
        <taxon>Betaproteobacteria</taxon>
        <taxon>Burkholderiales</taxon>
        <taxon>Sphaerotilaceae</taxon>
        <taxon>Aquincola</taxon>
    </lineage>
</organism>
<evidence type="ECO:0000313" key="2">
    <source>
        <dbReference type="Proteomes" id="UP001336250"/>
    </source>
</evidence>
<dbReference type="GO" id="GO:0016740">
    <property type="term" value="F:transferase activity"/>
    <property type="evidence" value="ECO:0007669"/>
    <property type="project" value="UniProtKB-KW"/>
</dbReference>
<dbReference type="InterPro" id="IPR023606">
    <property type="entry name" value="CoA-Trfase_III_dom_1_sf"/>
</dbReference>
<dbReference type="AlphaFoldDB" id="A0AAW9QNF8"/>
<dbReference type="InterPro" id="IPR044855">
    <property type="entry name" value="CoA-Trfase_III_dom3_sf"/>
</dbReference>
<proteinExistence type="predicted"/>
<dbReference type="PANTHER" id="PTHR48228:SF4">
    <property type="entry name" value="BLR3030 PROTEIN"/>
    <property type="match status" value="1"/>
</dbReference>
<dbReference type="InterPro" id="IPR003673">
    <property type="entry name" value="CoA-Trfase_fam_III"/>
</dbReference>
<dbReference type="Gene3D" id="3.40.50.10540">
    <property type="entry name" value="Crotonobetainyl-coa:carnitine coa-transferase, domain 1"/>
    <property type="match status" value="2"/>
</dbReference>
<comment type="caution">
    <text evidence="1">The sequence shown here is derived from an EMBL/GenBank/DDBJ whole genome shotgun (WGS) entry which is preliminary data.</text>
</comment>
<dbReference type="SUPFAM" id="SSF89796">
    <property type="entry name" value="CoA-transferase family III (CaiB/BaiF)"/>
    <property type="match status" value="2"/>
</dbReference>
<dbReference type="EMBL" id="JAZIBG010000044">
    <property type="protein sequence ID" value="MEF7616535.1"/>
    <property type="molecule type" value="Genomic_DNA"/>
</dbReference>
<dbReference type="Gene3D" id="3.30.1540.10">
    <property type="entry name" value="formyl-coa transferase, domain 3"/>
    <property type="match status" value="1"/>
</dbReference>
<evidence type="ECO:0000313" key="1">
    <source>
        <dbReference type="EMBL" id="MEF7616535.1"/>
    </source>
</evidence>
<name>A0AAW9QNF8_9BURK</name>
<keyword evidence="2" id="KW-1185">Reference proteome</keyword>
<dbReference type="RefSeq" id="WP_332292051.1">
    <property type="nucleotide sequence ID" value="NZ_JAZIBG010000044.1"/>
</dbReference>